<dbReference type="InterPro" id="IPR051401">
    <property type="entry name" value="GtrA_CellWall_Glycosyl"/>
</dbReference>
<keyword evidence="5 7" id="KW-0472">Membrane</keyword>
<feature type="transmembrane region" description="Helical" evidence="7">
    <location>
        <begin position="116"/>
        <end position="135"/>
    </location>
</feature>
<name>A0A8J3VKM1_9ACTN</name>
<evidence type="ECO:0000256" key="3">
    <source>
        <dbReference type="ARBA" id="ARBA00022692"/>
    </source>
</evidence>
<evidence type="ECO:0000256" key="7">
    <source>
        <dbReference type="SAM" id="Phobius"/>
    </source>
</evidence>
<feature type="transmembrane region" description="Helical" evidence="7">
    <location>
        <begin position="85"/>
        <end position="110"/>
    </location>
</feature>
<reference evidence="9" key="1">
    <citation type="submission" date="2021-01" db="EMBL/GenBank/DDBJ databases">
        <title>Whole genome shotgun sequence of Rhizocola hellebori NBRC 109834.</title>
        <authorList>
            <person name="Komaki H."/>
            <person name="Tamura T."/>
        </authorList>
    </citation>
    <scope>NUCLEOTIDE SEQUENCE</scope>
    <source>
        <strain evidence="9">NBRC 109834</strain>
    </source>
</reference>
<feature type="compositionally biased region" description="Basic residues" evidence="6">
    <location>
        <begin position="180"/>
        <end position="195"/>
    </location>
</feature>
<comment type="subcellular location">
    <subcellularLocation>
        <location evidence="1">Membrane</location>
        <topology evidence="1">Multi-pass membrane protein</topology>
    </subcellularLocation>
</comment>
<dbReference type="PANTHER" id="PTHR38459:SF1">
    <property type="entry name" value="PROPHAGE BACTOPRENOL-LINKED GLUCOSE TRANSLOCASE HOMOLOG"/>
    <property type="match status" value="1"/>
</dbReference>
<dbReference type="GO" id="GO:0000271">
    <property type="term" value="P:polysaccharide biosynthetic process"/>
    <property type="evidence" value="ECO:0007669"/>
    <property type="project" value="InterPro"/>
</dbReference>
<evidence type="ECO:0000259" key="8">
    <source>
        <dbReference type="Pfam" id="PF04138"/>
    </source>
</evidence>
<comment type="caution">
    <text evidence="9">The sequence shown here is derived from an EMBL/GenBank/DDBJ whole genome shotgun (WGS) entry which is preliminary data.</text>
</comment>
<proteinExistence type="inferred from homology"/>
<evidence type="ECO:0000256" key="6">
    <source>
        <dbReference type="SAM" id="MobiDB-lite"/>
    </source>
</evidence>
<dbReference type="EMBL" id="BONY01000063">
    <property type="protein sequence ID" value="GIH09193.1"/>
    <property type="molecule type" value="Genomic_DNA"/>
</dbReference>
<keyword evidence="3 7" id="KW-0812">Transmembrane</keyword>
<comment type="similarity">
    <text evidence="2">Belongs to the GtrA family.</text>
</comment>
<feature type="region of interest" description="Disordered" evidence="6">
    <location>
        <begin position="174"/>
        <end position="195"/>
    </location>
</feature>
<keyword evidence="10" id="KW-1185">Reference proteome</keyword>
<gene>
    <name evidence="9" type="ORF">Rhe02_72600</name>
</gene>
<dbReference type="Proteomes" id="UP000612899">
    <property type="component" value="Unassembled WGS sequence"/>
</dbReference>
<protein>
    <recommendedName>
        <fullName evidence="8">GtrA/DPMS transmembrane domain-containing protein</fullName>
    </recommendedName>
</protein>
<evidence type="ECO:0000256" key="5">
    <source>
        <dbReference type="ARBA" id="ARBA00023136"/>
    </source>
</evidence>
<evidence type="ECO:0000256" key="4">
    <source>
        <dbReference type="ARBA" id="ARBA00022989"/>
    </source>
</evidence>
<feature type="domain" description="GtrA/DPMS transmembrane" evidence="8">
    <location>
        <begin position="20"/>
        <end position="142"/>
    </location>
</feature>
<dbReference type="Pfam" id="PF04138">
    <property type="entry name" value="GtrA_DPMS_TM"/>
    <property type="match status" value="1"/>
</dbReference>
<dbReference type="GO" id="GO:0005886">
    <property type="term" value="C:plasma membrane"/>
    <property type="evidence" value="ECO:0007669"/>
    <property type="project" value="TreeGrafter"/>
</dbReference>
<feature type="transmembrane region" description="Helical" evidence="7">
    <location>
        <begin position="21"/>
        <end position="42"/>
    </location>
</feature>
<dbReference type="InterPro" id="IPR007267">
    <property type="entry name" value="GtrA_DPMS_TM"/>
</dbReference>
<dbReference type="RefSeq" id="WP_203912923.1">
    <property type="nucleotide sequence ID" value="NZ_BONY01000063.1"/>
</dbReference>
<sequence>MRLDGLLPQRLRTLAPEAVKFAVIGGLNVVVNFIVFNLLLLVPVFHNGELKAKVVATAVAIVSSYFMNRHWTYKDRDKSAAHREFVLFVGFNLAGLLIELTVMGVTKYWFGLTSWLAINAAFVIGLGLGTVFRFFTYRRYVFLHAPQVVIPAPAVEAQFAELTAPLEAEFAGAATTAQRRGSKKRGAPKNPAHIR</sequence>
<evidence type="ECO:0000256" key="2">
    <source>
        <dbReference type="ARBA" id="ARBA00009399"/>
    </source>
</evidence>
<organism evidence="9 10">
    <name type="scientific">Rhizocola hellebori</name>
    <dbReference type="NCBI Taxonomy" id="1392758"/>
    <lineage>
        <taxon>Bacteria</taxon>
        <taxon>Bacillati</taxon>
        <taxon>Actinomycetota</taxon>
        <taxon>Actinomycetes</taxon>
        <taxon>Micromonosporales</taxon>
        <taxon>Micromonosporaceae</taxon>
        <taxon>Rhizocola</taxon>
    </lineage>
</organism>
<dbReference type="PANTHER" id="PTHR38459">
    <property type="entry name" value="PROPHAGE BACTOPRENOL-LINKED GLUCOSE TRANSLOCASE HOMOLOG"/>
    <property type="match status" value="1"/>
</dbReference>
<dbReference type="AlphaFoldDB" id="A0A8J3VKM1"/>
<keyword evidence="4 7" id="KW-1133">Transmembrane helix</keyword>
<evidence type="ECO:0000256" key="1">
    <source>
        <dbReference type="ARBA" id="ARBA00004141"/>
    </source>
</evidence>
<evidence type="ECO:0000313" key="10">
    <source>
        <dbReference type="Proteomes" id="UP000612899"/>
    </source>
</evidence>
<accession>A0A8J3VKM1</accession>
<evidence type="ECO:0000313" key="9">
    <source>
        <dbReference type="EMBL" id="GIH09193.1"/>
    </source>
</evidence>
<feature type="transmembrane region" description="Helical" evidence="7">
    <location>
        <begin position="54"/>
        <end position="73"/>
    </location>
</feature>